<organism evidence="1">
    <name type="scientific">Mycetohabitans sp</name>
    <dbReference type="NCBI Taxonomy" id="2571162"/>
    <lineage>
        <taxon>Bacteria</taxon>
        <taxon>Pseudomonadati</taxon>
        <taxon>Pseudomonadota</taxon>
        <taxon>Betaproteobacteria</taxon>
        <taxon>Burkholderiales</taxon>
        <taxon>Burkholderiaceae</taxon>
        <taxon>Mycetohabitans</taxon>
    </lineage>
</organism>
<dbReference type="AlphaFoldDB" id="A0A6B9HF84"/>
<proteinExistence type="predicted"/>
<sequence>MPFFQSHISPRLSTGIRRLAIVELLVVVRRGGLPIGMNSRRMVLAFIAAP</sequence>
<name>A0A6B9HF84_9BURK</name>
<protein>
    <submittedName>
        <fullName evidence="1">Uncharacterized protein</fullName>
    </submittedName>
</protein>
<evidence type="ECO:0000313" key="1">
    <source>
        <dbReference type="EMBL" id="QGY72804.1"/>
    </source>
</evidence>
<accession>A0A6B9HF84</accession>
<dbReference type="EMBL" id="MN695284">
    <property type="protein sequence ID" value="QGY72804.1"/>
    <property type="molecule type" value="Genomic_DNA"/>
</dbReference>
<reference evidence="1" key="1">
    <citation type="journal article" date="2020" name="ACS Chem. Biol.">
        <title>Genome Mining and Heterologous Expression Reveal Two Distinct Families of Lasso Peptides Highly Conserved in Endofungal Bacteria.</title>
        <authorList>
            <person name="Bratovanov E.V."/>
            <person name="Ishida K."/>
            <person name="Heinze B."/>
            <person name="Pidot S.J."/>
            <person name="Stinear T.P."/>
            <person name="Hegemann J.D."/>
            <person name="Marahiel M.A."/>
            <person name="Hertweck C."/>
        </authorList>
    </citation>
    <scope>NUCLEOTIDE SEQUENCE</scope>
    <source>
        <strain evidence="1">B4</strain>
    </source>
</reference>